<dbReference type="PRINTS" id="PR00109">
    <property type="entry name" value="TYRKINASE"/>
</dbReference>
<keyword evidence="4" id="KW-1185">Reference proteome</keyword>
<proteinExistence type="predicted"/>
<feature type="domain" description="Protein kinase" evidence="1">
    <location>
        <begin position="1"/>
        <end position="297"/>
    </location>
</feature>
<feature type="domain" description="PPM-type phosphatase" evidence="2">
    <location>
        <begin position="317"/>
        <end position="584"/>
    </location>
</feature>
<dbReference type="SMART" id="SM00332">
    <property type="entry name" value="PP2Cc"/>
    <property type="match status" value="1"/>
</dbReference>
<dbReference type="GO" id="GO:0005524">
    <property type="term" value="F:ATP binding"/>
    <property type="evidence" value="ECO:0007669"/>
    <property type="project" value="InterPro"/>
</dbReference>
<dbReference type="SUPFAM" id="SSF81606">
    <property type="entry name" value="PP2C-like"/>
    <property type="match status" value="1"/>
</dbReference>
<dbReference type="SMART" id="SM00220">
    <property type="entry name" value="S_TKc"/>
    <property type="match status" value="1"/>
</dbReference>
<evidence type="ECO:0000259" key="2">
    <source>
        <dbReference type="PROSITE" id="PS51746"/>
    </source>
</evidence>
<dbReference type="InterPro" id="IPR000719">
    <property type="entry name" value="Prot_kinase_dom"/>
</dbReference>
<reference evidence="3" key="2">
    <citation type="submission" date="2020-09" db="EMBL/GenBank/DDBJ databases">
        <authorList>
            <person name="Sun Q."/>
            <person name="Sedlacek I."/>
        </authorList>
    </citation>
    <scope>NUCLEOTIDE SEQUENCE</scope>
    <source>
        <strain evidence="3">CCM 7086</strain>
    </source>
</reference>
<dbReference type="EMBL" id="BMCG01000001">
    <property type="protein sequence ID" value="GGB99967.1"/>
    <property type="molecule type" value="Genomic_DNA"/>
</dbReference>
<dbReference type="InterPro" id="IPR008271">
    <property type="entry name" value="Ser/Thr_kinase_AS"/>
</dbReference>
<dbReference type="InterPro" id="IPR050167">
    <property type="entry name" value="Ser_Thr_protein_kinase"/>
</dbReference>
<comment type="caution">
    <text evidence="3">The sequence shown here is derived from an EMBL/GenBank/DDBJ whole genome shotgun (WGS) entry which is preliminary data.</text>
</comment>
<evidence type="ECO:0000259" key="1">
    <source>
        <dbReference type="PROSITE" id="PS50011"/>
    </source>
</evidence>
<dbReference type="CDD" id="cd00143">
    <property type="entry name" value="PP2Cc"/>
    <property type="match status" value="1"/>
</dbReference>
<evidence type="ECO:0008006" key="5">
    <source>
        <dbReference type="Google" id="ProtNLM"/>
    </source>
</evidence>
<protein>
    <recommendedName>
        <fullName evidence="5">Non-specific serine/threonine protein kinase</fullName>
    </recommendedName>
</protein>
<gene>
    <name evidence="3" type="ORF">GCM10007205_06610</name>
</gene>
<dbReference type="InterPro" id="IPR001245">
    <property type="entry name" value="Ser-Thr/Tyr_kinase_cat_dom"/>
</dbReference>
<dbReference type="InterPro" id="IPR001932">
    <property type="entry name" value="PPM-type_phosphatase-like_dom"/>
</dbReference>
<dbReference type="Pfam" id="PF00069">
    <property type="entry name" value="Pkinase"/>
    <property type="match status" value="1"/>
</dbReference>
<dbReference type="SUPFAM" id="SSF56112">
    <property type="entry name" value="Protein kinase-like (PK-like)"/>
    <property type="match status" value="1"/>
</dbReference>
<dbReference type="Gene3D" id="3.60.40.10">
    <property type="entry name" value="PPM-type phosphatase domain"/>
    <property type="match status" value="1"/>
</dbReference>
<evidence type="ECO:0000313" key="3">
    <source>
        <dbReference type="EMBL" id="GGB99967.1"/>
    </source>
</evidence>
<dbReference type="PANTHER" id="PTHR23257">
    <property type="entry name" value="SERINE-THREONINE PROTEIN KINASE"/>
    <property type="match status" value="1"/>
</dbReference>
<dbReference type="GO" id="GO:0004672">
    <property type="term" value="F:protein kinase activity"/>
    <property type="evidence" value="ECO:0007669"/>
    <property type="project" value="InterPro"/>
</dbReference>
<dbReference type="Gene3D" id="1.10.510.10">
    <property type="entry name" value="Transferase(Phosphotransferase) domain 1"/>
    <property type="match status" value="1"/>
</dbReference>
<evidence type="ECO:0000313" key="4">
    <source>
        <dbReference type="Proteomes" id="UP000620266"/>
    </source>
</evidence>
<dbReference type="PROSITE" id="PS51746">
    <property type="entry name" value="PPM_2"/>
    <property type="match status" value="1"/>
</dbReference>
<dbReference type="InterPro" id="IPR011009">
    <property type="entry name" value="Kinase-like_dom_sf"/>
</dbReference>
<dbReference type="AlphaFoldDB" id="A0A8J2XXD2"/>
<dbReference type="GO" id="GO:0005737">
    <property type="term" value="C:cytoplasm"/>
    <property type="evidence" value="ECO:0007669"/>
    <property type="project" value="TreeGrafter"/>
</dbReference>
<dbReference type="Pfam" id="PF00481">
    <property type="entry name" value="PP2C"/>
    <property type="match status" value="1"/>
</dbReference>
<sequence>MPLPRLRLSIPGTLHPIDLPYFDHPPSPAGYRLPNGTIIVTDDATPSLLYKFVPWEKSSLSWNEIDTYARLDALADRSGIVRLLGVAGTPTHLVEKMERSRRGALDRFLFDASRNQADGIAPELVRSVLAQIAQTMRDIHALNIVHRDLKAENILVFDEQADAARWQTVRVKVADFDRAVTLGRGEALEEPVGSLFHMAPELLAWERHDRKIDVYAFGILMYEVAHGGATPYANVGNGMPDSLSRTEFVQKVVHEDFRPTWRFDDAGLRELAARCWARDPEQRPEFAEICEMLQSGLPSCSVAGHEADQPKKSAHRPVGMASHIGRQRTRMEDAACVLQTAQAVIAGVFDGLRGTHASALSARRCAMALAAALDENGGDAEAAMRTAFALVEAALETLDPATDCGSTAVVALLREDDLLVSWLGDSSACLFRRSDDAAGYTALDLVVPHHPDREDEALRVAAAGGAVAREQRWLDNGETIPIGPARVFVPDRMGKTGIALSRALGLFPFKPAISSVPETVSLARCEDDRYLVLGSDGVFDFLDRQAMFDIVSGADSVQDAADALIEAVLRLGAPDNATAIVIDLARGGADM</sequence>
<name>A0A8J2XXD2_9BURK</name>
<dbReference type="RefSeq" id="WP_188394729.1">
    <property type="nucleotide sequence ID" value="NZ_BMCG01000001.1"/>
</dbReference>
<dbReference type="Proteomes" id="UP000620266">
    <property type="component" value="Unassembled WGS sequence"/>
</dbReference>
<reference evidence="3" key="1">
    <citation type="journal article" date="2014" name="Int. J. Syst. Evol. Microbiol.">
        <title>Complete genome sequence of Corynebacterium casei LMG S-19264T (=DSM 44701T), isolated from a smear-ripened cheese.</title>
        <authorList>
            <consortium name="US DOE Joint Genome Institute (JGI-PGF)"/>
            <person name="Walter F."/>
            <person name="Albersmeier A."/>
            <person name="Kalinowski J."/>
            <person name="Ruckert C."/>
        </authorList>
    </citation>
    <scope>NUCLEOTIDE SEQUENCE</scope>
    <source>
        <strain evidence="3">CCM 7086</strain>
    </source>
</reference>
<dbReference type="PROSITE" id="PS00108">
    <property type="entry name" value="PROTEIN_KINASE_ST"/>
    <property type="match status" value="1"/>
</dbReference>
<dbReference type="InterPro" id="IPR036457">
    <property type="entry name" value="PPM-type-like_dom_sf"/>
</dbReference>
<dbReference type="PROSITE" id="PS50011">
    <property type="entry name" value="PROTEIN_KINASE_DOM"/>
    <property type="match status" value="1"/>
</dbReference>
<organism evidence="3 4">
    <name type="scientific">Oxalicibacterium flavum</name>
    <dbReference type="NCBI Taxonomy" id="179467"/>
    <lineage>
        <taxon>Bacteria</taxon>
        <taxon>Pseudomonadati</taxon>
        <taxon>Pseudomonadota</taxon>
        <taxon>Betaproteobacteria</taxon>
        <taxon>Burkholderiales</taxon>
        <taxon>Oxalobacteraceae</taxon>
        <taxon>Oxalicibacterium</taxon>
    </lineage>
</organism>
<accession>A0A8J2XXD2</accession>
<dbReference type="GO" id="GO:0007165">
    <property type="term" value="P:signal transduction"/>
    <property type="evidence" value="ECO:0007669"/>
    <property type="project" value="TreeGrafter"/>
</dbReference>